<dbReference type="SUPFAM" id="SSF53474">
    <property type="entry name" value="alpha/beta-Hydrolases"/>
    <property type="match status" value="1"/>
</dbReference>
<dbReference type="PANTHER" id="PTHR42776">
    <property type="entry name" value="SERINE PEPTIDASE S9 FAMILY MEMBER"/>
    <property type="match status" value="1"/>
</dbReference>
<keyword evidence="4" id="KW-1185">Reference proteome</keyword>
<name>A0ABW5H899_9PSEU</name>
<dbReference type="InterPro" id="IPR011042">
    <property type="entry name" value="6-blade_b-propeller_TolB-like"/>
</dbReference>
<evidence type="ECO:0000259" key="2">
    <source>
        <dbReference type="Pfam" id="PF00326"/>
    </source>
</evidence>
<dbReference type="Pfam" id="PF00326">
    <property type="entry name" value="Peptidase_S9"/>
    <property type="match status" value="1"/>
</dbReference>
<dbReference type="InterPro" id="IPR001375">
    <property type="entry name" value="Peptidase_S9_cat"/>
</dbReference>
<dbReference type="Proteomes" id="UP001597483">
    <property type="component" value="Unassembled WGS sequence"/>
</dbReference>
<proteinExistence type="predicted"/>
<evidence type="ECO:0000313" key="4">
    <source>
        <dbReference type="Proteomes" id="UP001597483"/>
    </source>
</evidence>
<feature type="domain" description="Peptidase S9 prolyl oligopeptidase catalytic" evidence="2">
    <location>
        <begin position="406"/>
        <end position="605"/>
    </location>
</feature>
<comment type="caution">
    <text evidence="3">The sequence shown here is derived from an EMBL/GenBank/DDBJ whole genome shotgun (WGS) entry which is preliminary data.</text>
</comment>
<dbReference type="SUPFAM" id="SSF82171">
    <property type="entry name" value="DPP6 N-terminal domain-like"/>
    <property type="match status" value="1"/>
</dbReference>
<dbReference type="InterPro" id="IPR029058">
    <property type="entry name" value="AB_hydrolase_fold"/>
</dbReference>
<evidence type="ECO:0000256" key="1">
    <source>
        <dbReference type="ARBA" id="ARBA00022801"/>
    </source>
</evidence>
<organism evidence="3 4">
    <name type="scientific">Amycolatopsis silviterrae</name>
    <dbReference type="NCBI Taxonomy" id="1656914"/>
    <lineage>
        <taxon>Bacteria</taxon>
        <taxon>Bacillati</taxon>
        <taxon>Actinomycetota</taxon>
        <taxon>Actinomycetes</taxon>
        <taxon>Pseudonocardiales</taxon>
        <taxon>Pseudonocardiaceae</taxon>
        <taxon>Amycolatopsis</taxon>
    </lineage>
</organism>
<accession>A0ABW5H899</accession>
<dbReference type="EMBL" id="JBHUKS010000011">
    <property type="protein sequence ID" value="MFD2468994.1"/>
    <property type="molecule type" value="Genomic_DNA"/>
</dbReference>
<evidence type="ECO:0000313" key="3">
    <source>
        <dbReference type="EMBL" id="MFD2468994.1"/>
    </source>
</evidence>
<dbReference type="Gene3D" id="3.40.50.1820">
    <property type="entry name" value="alpha/beta hydrolase"/>
    <property type="match status" value="1"/>
</dbReference>
<dbReference type="RefSeq" id="WP_378305033.1">
    <property type="nucleotide sequence ID" value="NZ_JBHUKS010000011.1"/>
</dbReference>
<protein>
    <submittedName>
        <fullName evidence="3">Prolyl oligopeptidase family serine peptidase</fullName>
    </submittedName>
</protein>
<sequence length="611" mass="65537">MSSEPATGWRTRFEVPIRVSSTRCPGATGVELLLEIGKTGREVSFWDPATGAITPVGGLPPHVDCPAPGPHGRSVLMLKDETGAEIGHLWSFPADGGPGTDLTPDLPGYALRGIDVAEDGSAIVIAAADEAGFGLWLLRPGLEPRHLYQSPYEAWNSRVSADGAYASINTTDHNPGVRRFAVTVSDEHGTVVGVLSDGPEAPVQGIRFSPAPGDPRILVSTERTGFARPAVWHPVTGERVDVDAPDLAGDVVPLDWSDDANLLLLAHVDEGIHRLYEFDLRSAELTALDHPDGAYFSPDVASPLPVYWTSHYGPGREIRLVRQRFDLPMEVLVLDSPRQEPRTLLASAPVVAGTALGSERIASRDGTKLQLWAAAPRTATGPVPTVLSVHGGPNLVTVGAYEPAAQAWLDEGFGYAALNYRGSVTFGREFREGFWGAVGDRELEDVEAARNWLVDNGIASEVFITGASYGGFLTLLSLGRLPGLFAGGLASVAMADWRLAYDDMAPALQAAWRGFIGGTPETAPERFAHSSPLTYVEHVRAPVLISQGRADSRTPARQASEYVRRLRAAGGDALLDWFEGGHETTSTTAMAETMDRELGLVRRALRGERWS</sequence>
<keyword evidence="1" id="KW-0378">Hydrolase</keyword>
<reference evidence="4" key="1">
    <citation type="journal article" date="2019" name="Int. J. Syst. Evol. Microbiol.">
        <title>The Global Catalogue of Microorganisms (GCM) 10K type strain sequencing project: providing services to taxonomists for standard genome sequencing and annotation.</title>
        <authorList>
            <consortium name="The Broad Institute Genomics Platform"/>
            <consortium name="The Broad Institute Genome Sequencing Center for Infectious Disease"/>
            <person name="Wu L."/>
            <person name="Ma J."/>
        </authorList>
    </citation>
    <scope>NUCLEOTIDE SEQUENCE [LARGE SCALE GENOMIC DNA]</scope>
    <source>
        <strain evidence="4">CGMCC 4.7641</strain>
    </source>
</reference>
<gene>
    <name evidence="3" type="ORF">ACFSVL_16515</name>
</gene>
<dbReference type="Gene3D" id="2.120.10.30">
    <property type="entry name" value="TolB, C-terminal domain"/>
    <property type="match status" value="1"/>
</dbReference>
<dbReference type="PANTHER" id="PTHR42776:SF27">
    <property type="entry name" value="DIPEPTIDYL PEPTIDASE FAMILY MEMBER 6"/>
    <property type="match status" value="1"/>
</dbReference>